<sequence>MEEMANQSNFSNFSNFSSLRNISSKVAPEFLPSDGVIASCPAGNIIPGRVMDLPDFVCVFQDCIDPEPIPLGYEKNEFNDTEEWSCSRGFAGNASSECRLREDCVGEVLLSECIPVSFCSLGELDACLMDASGCSERLEPGGSCELRCPEPTQGTSGSASCPQLNTEAGAPAMIQPPSCESRCDYLENVEAPFNFVSLAPLNLTGWACAEGYGGNKSITCHIDRDRDCNASYVFEGCKPLTKCAGLENIDPCRYIHSCIPGLLPGDRCEIRCLPPQFLGDPVVAQCSTENTDSSKPPQFAAWPSCAPQCEEPEVAPTGYHLNRSADVEWTCAEGYLGSAVPFCGPDYQCILRFSLSGCVPKVPCVAPSVPAGCLYDGSGCPSEILPGESCEIQCKSPYVGNATSASCDADNTVVNAASIYELPECLLDCGEVPVDLTEAYVRTQNGDWECNSSGYLETPVTLCELEDGCTAVLRISGCLPIVSCLSPDPRAFDVCQYNFQGCDSLAPGSSCNVSCQPPYIGGMTTATCPDLNLDPLAPIQYQQPNCTLLCPEPSPVPPGYLRGQESWLCADGYVGTAVASCLVDRYFSDSQGVCITRTELTGCVPVQPCRFPPSDVCDYDTSNCSSVPAGGTCQVSCRVPFSGTPSRGSCPADNTNPVTLVTVDMPTCTLDCPIPASLPEGYNISFTAQRSDGLAASFFATDPISGRRARVESRGYFECDESFAGDLTVTCTVDPDCDWRIEFANCRPTVPCAPLELNVPPCGLIAPDCDVVSSGRSCMATCQAPCTGQSAELYCPIGNTDPDQPLMGQMPNCITECDFVPAGYRRSRDAENGWECAHGYTGSAEVFCLPSGPGRVCETEILLQGCVEMVPCGPGNFDPCQYDMSDCMSVPRGESCTIRCNSVYTGMDFNATCPIENTQVNDGLQFEDGNCLIRECPEPNLTNESVFPWEYVDDDAAGPTALIVQCRVGFAGQPRRVCTAVGSTCQAEADYLGCTPIVACGPPDLDFCRHEDVCTSVPAGGACRIPCKFPFFGPAINTSCPDNNTDADEVPSLGPDLCQIGCEDPDQPPTGYAKVNGTWSCASGWGGQAVPVCVLNETDIFNGSCGSFMNLSGCFPLQPCVRPSTLDSCTYQVDYALSPGVTSPVRCRYPPFNPEDMVEAGLRCPGDNIQADREAEILQLPSCEMFCPSPPPPAGYVKSHDLLSFGENETGVEINRAPAYSCADGWTGTANHSCMIDRSNGKCSIPVTFQGCFQLVPCKPIDPRSFDVCTYNITECMERSQDTVGPYTGPMGGTSCELSCRDPMLGDVTTASCEDLNINPNRRMEYQLPTCSMYCPKPTTLPDGYEHLGSLAWPTPIPECNAEATPYANPSNEYRCASGYGGTASISCYLRGAYSSVTETVQCSTITDFEGCLPLRSCRAPEVDSCRHDVWACRSLQAGQTCEVTCAPPLEGSPATFECPADNVVPQQVVLGELPACRFPFGCEEPFPLTEGYVKINETSYTCDEGFIGEAQWDCYLERLCSPVLVLSGCHKLVPCMIPAPEDQLCGLDYDVCANLMGGQNCEVPCLPGFIFSNATEEMSNVTQVEPTPQGNISHRAMVFTCPVENIDPNQVIIYDAPRCIFEACVDPDPTPEGYAKIDGNWSCAEGFVGEVYEDCNTCNASLTLSGCLKRVACLTPRVPEQCMFDLSNCTNLAPGDLCEIQCRAPYQGASTFGECPSDNTDTDYDINITEPHCSLVCPWPQSIPPGYAWTTDGWQCSNGYHGMAELECPISADCSVTSQLSGCTEPQSCTAPSFERCQHVEVAKECADLPPSQACNLTCAPPFLGEATMAECPYDNPNASHTSSFLAPRCVHPSCPEVVPPGYQKTLRGWSCARGYAGEALQSCTSDQDCCSLRLRLEGCRPIRGCKLPQLSEMDECKLDLSDCINISSGKECEVRCRAPFFGVPSVASCVADNTDPEKILDWSLPFCQILRCDRPMPPPPGYIYNGLAELCAPGYAGSAMGTCRGGRSENDCVAPPMVFQEQMAKLKVCLNTGSILASHLESSGHKKDDNQLFVESSPAAAAWLRAARRTAEGKKDSGAHWAAAWESTEAWWLRPVAFSVSALFTLVAILQQLPGAYLRAVLSKRVRGEAAEGPEVAVPVFQERKMTLQMLNELRCSKCLSALQRMELPVFGTAAKWSEKDDGVLVAVNPRNATVLQDWESHVPLLKSGVLDALGDHLLNDDVVLHLLRKDDSYELLVRFVKKSAGKSPGFGCVYLAAQWDTALRATEGELTVLAASLLLVLLGELAREVTARAQRVELGSRTFLPCPQLGLLGVFATPVGASPGKSQQLQLALSAPLTLALASLLLGALDWDPSWTLQLHSTMGLGPLSQLHGECSVTSFIACQGLLMASLALLPQSPDGRSAWSVLLGRENGEKLADTFSYAYPFLGVFAMWANGAGAAVLSLPFTWQLLLTNLTPPNQPPALEEMDWRWPNQDV</sequence>
<dbReference type="Proteomes" id="UP001152797">
    <property type="component" value="Unassembled WGS sequence"/>
</dbReference>
<reference evidence="2 3" key="2">
    <citation type="submission" date="2024-05" db="EMBL/GenBank/DDBJ databases">
        <authorList>
            <person name="Chen Y."/>
            <person name="Shah S."/>
            <person name="Dougan E. K."/>
            <person name="Thang M."/>
            <person name="Chan C."/>
        </authorList>
    </citation>
    <scope>NUCLEOTIDE SEQUENCE [LARGE SCALE GENOMIC DNA]</scope>
</reference>
<evidence type="ECO:0000313" key="3">
    <source>
        <dbReference type="Proteomes" id="UP001152797"/>
    </source>
</evidence>
<evidence type="ECO:0000313" key="1">
    <source>
        <dbReference type="EMBL" id="CAI4017555.1"/>
    </source>
</evidence>
<protein>
    <submittedName>
        <fullName evidence="1">Uncharacterized protein</fullName>
    </submittedName>
</protein>
<dbReference type="OrthoDB" id="431534at2759"/>
<dbReference type="EMBL" id="CAMXCT010006642">
    <property type="protein sequence ID" value="CAI4017555.1"/>
    <property type="molecule type" value="Genomic_DNA"/>
</dbReference>
<organism evidence="1">
    <name type="scientific">Cladocopium goreaui</name>
    <dbReference type="NCBI Taxonomy" id="2562237"/>
    <lineage>
        <taxon>Eukaryota</taxon>
        <taxon>Sar</taxon>
        <taxon>Alveolata</taxon>
        <taxon>Dinophyceae</taxon>
        <taxon>Suessiales</taxon>
        <taxon>Symbiodiniaceae</taxon>
        <taxon>Cladocopium</taxon>
    </lineage>
</organism>
<reference evidence="1" key="1">
    <citation type="submission" date="2022-10" db="EMBL/GenBank/DDBJ databases">
        <authorList>
            <person name="Chen Y."/>
            <person name="Dougan E. K."/>
            <person name="Chan C."/>
            <person name="Rhodes N."/>
            <person name="Thang M."/>
        </authorList>
    </citation>
    <scope>NUCLEOTIDE SEQUENCE</scope>
</reference>
<dbReference type="EMBL" id="CAMXCT030006642">
    <property type="protein sequence ID" value="CAL4804867.1"/>
    <property type="molecule type" value="Genomic_DNA"/>
</dbReference>
<keyword evidence="3" id="KW-1185">Reference proteome</keyword>
<evidence type="ECO:0000313" key="2">
    <source>
        <dbReference type="EMBL" id="CAL4804867.1"/>
    </source>
</evidence>
<name>A0A9P1LZA9_9DINO</name>
<gene>
    <name evidence="1" type="ORF">C1SCF055_LOCUS42191</name>
</gene>
<accession>A0A9P1LZA9</accession>
<proteinExistence type="predicted"/>
<dbReference type="EMBL" id="CAMXCT020006642">
    <property type="protein sequence ID" value="CAL1170930.1"/>
    <property type="molecule type" value="Genomic_DNA"/>
</dbReference>
<comment type="caution">
    <text evidence="1">The sequence shown here is derived from an EMBL/GenBank/DDBJ whole genome shotgun (WGS) entry which is preliminary data.</text>
</comment>